<evidence type="ECO:0000256" key="4">
    <source>
        <dbReference type="ARBA" id="ARBA00023136"/>
    </source>
</evidence>
<proteinExistence type="predicted"/>
<keyword evidence="8" id="KW-1185">Reference proteome</keyword>
<dbReference type="Pfam" id="PF07690">
    <property type="entry name" value="MFS_1"/>
    <property type="match status" value="1"/>
</dbReference>
<keyword evidence="3 5" id="KW-1133">Transmembrane helix</keyword>
<dbReference type="PANTHER" id="PTHR11662">
    <property type="entry name" value="SOLUTE CARRIER FAMILY 17"/>
    <property type="match status" value="1"/>
</dbReference>
<evidence type="ECO:0000256" key="3">
    <source>
        <dbReference type="ARBA" id="ARBA00022989"/>
    </source>
</evidence>
<name>A0A5B9EBW7_9BACT</name>
<dbReference type="GO" id="GO:0016020">
    <property type="term" value="C:membrane"/>
    <property type="evidence" value="ECO:0007669"/>
    <property type="project" value="UniProtKB-SubCell"/>
</dbReference>
<evidence type="ECO:0000259" key="6">
    <source>
        <dbReference type="PROSITE" id="PS50850"/>
    </source>
</evidence>
<keyword evidence="2 5" id="KW-0812">Transmembrane</keyword>
<reference evidence="7 8" key="1">
    <citation type="submission" date="2019-08" db="EMBL/GenBank/DDBJ databases">
        <title>Complete genome sequence of Terriglobus albidus strain ORNL.</title>
        <authorList>
            <person name="Podar M."/>
        </authorList>
    </citation>
    <scope>NUCLEOTIDE SEQUENCE [LARGE SCALE GENOMIC DNA]</scope>
    <source>
        <strain evidence="7 8">ORNL</strain>
    </source>
</reference>
<feature type="transmembrane region" description="Helical" evidence="5">
    <location>
        <begin position="382"/>
        <end position="401"/>
    </location>
</feature>
<evidence type="ECO:0000256" key="1">
    <source>
        <dbReference type="ARBA" id="ARBA00004141"/>
    </source>
</evidence>
<dbReference type="InterPro" id="IPR050382">
    <property type="entry name" value="MFS_Na/Anion_cotransporter"/>
</dbReference>
<dbReference type="GO" id="GO:0022857">
    <property type="term" value="F:transmembrane transporter activity"/>
    <property type="evidence" value="ECO:0007669"/>
    <property type="project" value="InterPro"/>
</dbReference>
<feature type="transmembrane region" description="Helical" evidence="5">
    <location>
        <begin position="85"/>
        <end position="106"/>
    </location>
</feature>
<accession>A0A5B9EBW7</accession>
<evidence type="ECO:0000256" key="5">
    <source>
        <dbReference type="SAM" id="Phobius"/>
    </source>
</evidence>
<dbReference type="SUPFAM" id="SSF103473">
    <property type="entry name" value="MFS general substrate transporter"/>
    <property type="match status" value="1"/>
</dbReference>
<feature type="transmembrane region" description="Helical" evidence="5">
    <location>
        <begin position="148"/>
        <end position="170"/>
    </location>
</feature>
<comment type="subcellular location">
    <subcellularLocation>
        <location evidence="1">Membrane</location>
        <topology evidence="1">Multi-pass membrane protein</topology>
    </subcellularLocation>
</comment>
<feature type="transmembrane region" description="Helical" evidence="5">
    <location>
        <begin position="176"/>
        <end position="195"/>
    </location>
</feature>
<keyword evidence="4 5" id="KW-0472">Membrane</keyword>
<dbReference type="InterPro" id="IPR011701">
    <property type="entry name" value="MFS"/>
</dbReference>
<dbReference type="KEGG" id="talb:FTW19_07130"/>
<feature type="transmembrane region" description="Helical" evidence="5">
    <location>
        <begin position="318"/>
        <end position="338"/>
    </location>
</feature>
<dbReference type="AlphaFoldDB" id="A0A5B9EBW7"/>
<dbReference type="PANTHER" id="PTHR11662:SF399">
    <property type="entry name" value="FI19708P1-RELATED"/>
    <property type="match status" value="1"/>
</dbReference>
<dbReference type="InterPro" id="IPR036259">
    <property type="entry name" value="MFS_trans_sf"/>
</dbReference>
<evidence type="ECO:0000313" key="8">
    <source>
        <dbReference type="Proteomes" id="UP000321820"/>
    </source>
</evidence>
<protein>
    <submittedName>
        <fullName evidence="7">MFS transporter</fullName>
    </submittedName>
</protein>
<dbReference type="Gene3D" id="1.20.1250.20">
    <property type="entry name" value="MFS general substrate transporter like domains"/>
    <property type="match status" value="2"/>
</dbReference>
<dbReference type="PROSITE" id="PS50850">
    <property type="entry name" value="MFS"/>
    <property type="match status" value="1"/>
</dbReference>
<dbReference type="EMBL" id="CP042806">
    <property type="protein sequence ID" value="QEE27787.1"/>
    <property type="molecule type" value="Genomic_DNA"/>
</dbReference>
<gene>
    <name evidence="7" type="ORF">FTW19_07130</name>
</gene>
<feature type="transmembrane region" description="Helical" evidence="5">
    <location>
        <begin position="20"/>
        <end position="40"/>
    </location>
</feature>
<feature type="transmembrane region" description="Helical" evidence="5">
    <location>
        <begin position="61"/>
        <end position="79"/>
    </location>
</feature>
<evidence type="ECO:0000313" key="7">
    <source>
        <dbReference type="EMBL" id="QEE27787.1"/>
    </source>
</evidence>
<dbReference type="InterPro" id="IPR020846">
    <property type="entry name" value="MFS_dom"/>
</dbReference>
<evidence type="ECO:0000256" key="2">
    <source>
        <dbReference type="ARBA" id="ARBA00022692"/>
    </source>
</evidence>
<feature type="transmembrane region" description="Helical" evidence="5">
    <location>
        <begin position="350"/>
        <end position="370"/>
    </location>
</feature>
<dbReference type="OrthoDB" id="106589at2"/>
<dbReference type="Proteomes" id="UP000321820">
    <property type="component" value="Chromosome"/>
</dbReference>
<sequence>MAAPAPASSPVRPSSPVRRWLPAIAMLLLSFISYVDRSVLSILSPTILADLHLSAQQYGEAILVFSLCYMAANPIWGWVMDRRGLFWTCFAAVGLWSLASGSHAMMTGLLTMSVFRGVLGFGEGATFPAGLKTVSETLPAEQRSFGLALAYSGGSLGAALTPLIVTPLAIHYGWRAAFVFTAVVGALWLVLWLGLRIAGIYPPKHVQPVEEAGRLVARWNRDLFATAAIYGLGAAPLAFGLYATPLYLSRVLHVSQASLGHMLWVPPAGWEVGYLVFGRLSDLRRRRTTSRPFGVFLFLMVASFLITVVPMFTSVPVVLTLFFLEMFFAGGFVVFALADGASVQPKQNAAFLAGFSISSWALLTGLLLPWLGRLFDQKHYSATLWIVSLCPPVGVALWRLLRRAEVHQ</sequence>
<feature type="transmembrane region" description="Helical" evidence="5">
    <location>
        <begin position="223"/>
        <end position="243"/>
    </location>
</feature>
<organism evidence="7 8">
    <name type="scientific">Terriglobus albidus</name>
    <dbReference type="NCBI Taxonomy" id="1592106"/>
    <lineage>
        <taxon>Bacteria</taxon>
        <taxon>Pseudomonadati</taxon>
        <taxon>Acidobacteriota</taxon>
        <taxon>Terriglobia</taxon>
        <taxon>Terriglobales</taxon>
        <taxon>Acidobacteriaceae</taxon>
        <taxon>Terriglobus</taxon>
    </lineage>
</organism>
<dbReference type="RefSeq" id="WP_147646977.1">
    <property type="nucleotide sequence ID" value="NZ_CP042806.1"/>
</dbReference>
<feature type="transmembrane region" description="Helical" evidence="5">
    <location>
        <begin position="293"/>
        <end position="312"/>
    </location>
</feature>
<feature type="domain" description="Major facilitator superfamily (MFS) profile" evidence="6">
    <location>
        <begin position="22"/>
        <end position="406"/>
    </location>
</feature>